<feature type="domain" description="PDZ" evidence="1">
    <location>
        <begin position="35"/>
        <end position="69"/>
    </location>
</feature>
<name>A0A1F6PAR4_9BACT</name>
<evidence type="ECO:0000313" key="3">
    <source>
        <dbReference type="Proteomes" id="UP000176634"/>
    </source>
</evidence>
<dbReference type="Proteomes" id="UP000176634">
    <property type="component" value="Unassembled WGS sequence"/>
</dbReference>
<dbReference type="AlphaFoldDB" id="A0A1F6PAR4"/>
<accession>A0A1F6PAR4</accession>
<dbReference type="SUPFAM" id="SSF50156">
    <property type="entry name" value="PDZ domain-like"/>
    <property type="match status" value="1"/>
</dbReference>
<comment type="caution">
    <text evidence="2">The sequence shown here is derived from an EMBL/GenBank/DDBJ whole genome shotgun (WGS) entry which is preliminary data.</text>
</comment>
<protein>
    <recommendedName>
        <fullName evidence="1">PDZ domain-containing protein</fullName>
    </recommendedName>
</protein>
<dbReference type="SMART" id="SM00228">
    <property type="entry name" value="PDZ"/>
    <property type="match status" value="1"/>
</dbReference>
<dbReference type="Pfam" id="PF17820">
    <property type="entry name" value="PDZ_6"/>
    <property type="match status" value="1"/>
</dbReference>
<organism evidence="2 3">
    <name type="scientific">Candidatus Magasanikbacteria bacterium RIFOXYD1_FULL_40_23</name>
    <dbReference type="NCBI Taxonomy" id="1798705"/>
    <lineage>
        <taxon>Bacteria</taxon>
        <taxon>Candidatus Magasanikiibacteriota</taxon>
    </lineage>
</organism>
<gene>
    <name evidence="2" type="ORF">A2563_04670</name>
</gene>
<evidence type="ECO:0000313" key="2">
    <source>
        <dbReference type="EMBL" id="OGH93043.1"/>
    </source>
</evidence>
<proteinExistence type="predicted"/>
<evidence type="ECO:0000259" key="1">
    <source>
        <dbReference type="PROSITE" id="PS50106"/>
    </source>
</evidence>
<dbReference type="InterPro" id="IPR036034">
    <property type="entry name" value="PDZ_sf"/>
</dbReference>
<dbReference type="EMBL" id="MFRA01000003">
    <property type="protein sequence ID" value="OGH93043.1"/>
    <property type="molecule type" value="Genomic_DNA"/>
</dbReference>
<reference evidence="2 3" key="1">
    <citation type="journal article" date="2016" name="Nat. Commun.">
        <title>Thousands of microbial genomes shed light on interconnected biogeochemical processes in an aquifer system.</title>
        <authorList>
            <person name="Anantharaman K."/>
            <person name="Brown C.T."/>
            <person name="Hug L.A."/>
            <person name="Sharon I."/>
            <person name="Castelle C.J."/>
            <person name="Probst A.J."/>
            <person name="Thomas B.C."/>
            <person name="Singh A."/>
            <person name="Wilkins M.J."/>
            <person name="Karaoz U."/>
            <person name="Brodie E.L."/>
            <person name="Williams K.H."/>
            <person name="Hubbard S.S."/>
            <person name="Banfield J.F."/>
        </authorList>
    </citation>
    <scope>NUCLEOTIDE SEQUENCE [LARGE SCALE GENOMIC DNA]</scope>
</reference>
<dbReference type="STRING" id="1798705.A2563_04670"/>
<dbReference type="PROSITE" id="PS50106">
    <property type="entry name" value="PDZ"/>
    <property type="match status" value="1"/>
</dbReference>
<sequence length="469" mass="53247">MDKFPHKPPGSFIIHKESTSAEYEQRPGKPHGVYVIVEIIPGSSAEKAGLKVGDEILSVDGKPATTFEGWLKHACKKADQPMVLKVRDGGIETDVTLVQEYLPTENRYRAGFMFYSELRSEEKVETIDLDGYIVLRHHGKMYDVDGKESCLYQYDLDKVAIECRGLHKENETDLMQRLRSFVLRTPGDETKEIDLLERFNPKNTSVYIAQRSSSKNAGVHKPLTNEVILQRLAGNFFDVHALLHELRHTQQGDNPQLAKLESFYGVENLGRNEESNNGLSSWNPESLAMTLKSISKLAGLKNLGAKLYDDQVWEKLWDIIEGDHDQAVVREKESAMLAIELAPGITIKDLLMLPRRMVERDAEFGALLAERKIREETGIDLFGLYRDYREENRKQNEAFMALESINSAASSSNEKWVKIKDDIKEELKKLEKEGVKSTVVQLVRNYMSSIGATPGIIRKYLEASEEKEV</sequence>
<dbReference type="Gene3D" id="2.30.42.10">
    <property type="match status" value="1"/>
</dbReference>
<dbReference type="InterPro" id="IPR041489">
    <property type="entry name" value="PDZ_6"/>
</dbReference>
<dbReference type="InterPro" id="IPR001478">
    <property type="entry name" value="PDZ"/>
</dbReference>